<reference evidence="8" key="1">
    <citation type="journal article" date="2014" name="Front. Microbiol.">
        <title>High frequency of phylogenetically diverse reductive dehalogenase-homologous genes in deep subseafloor sedimentary metagenomes.</title>
        <authorList>
            <person name="Kawai M."/>
            <person name="Futagami T."/>
            <person name="Toyoda A."/>
            <person name="Takaki Y."/>
            <person name="Nishi S."/>
            <person name="Hori S."/>
            <person name="Arai W."/>
            <person name="Tsubouchi T."/>
            <person name="Morono Y."/>
            <person name="Uchiyama I."/>
            <person name="Ito T."/>
            <person name="Fujiyama A."/>
            <person name="Inagaki F."/>
            <person name="Takami H."/>
        </authorList>
    </citation>
    <scope>NUCLEOTIDE SEQUENCE</scope>
    <source>
        <strain evidence="8">Expedition CK06-06</strain>
    </source>
</reference>
<dbReference type="GO" id="GO:0004252">
    <property type="term" value="F:serine-type endopeptidase activity"/>
    <property type="evidence" value="ECO:0007669"/>
    <property type="project" value="InterPro"/>
</dbReference>
<feature type="transmembrane region" description="Helical" evidence="5">
    <location>
        <begin position="6"/>
        <end position="24"/>
    </location>
</feature>
<comment type="subcellular location">
    <subcellularLocation>
        <location evidence="1">Membrane</location>
        <topology evidence="1">Multi-pass membrane protein</topology>
    </subcellularLocation>
</comment>
<accession>X1B365</accession>
<evidence type="ECO:0000259" key="7">
    <source>
        <dbReference type="Pfam" id="PF01694"/>
    </source>
</evidence>
<name>X1B365_9ZZZZ</name>
<dbReference type="SUPFAM" id="SSF56281">
    <property type="entry name" value="Metallo-hydrolase/oxidoreductase"/>
    <property type="match status" value="1"/>
</dbReference>
<comment type="caution">
    <text evidence="8">The sequence shown here is derived from an EMBL/GenBank/DDBJ whole genome shotgun (WGS) entry which is preliminary data.</text>
</comment>
<keyword evidence="4 5" id="KW-0472">Membrane</keyword>
<evidence type="ECO:0000259" key="6">
    <source>
        <dbReference type="Pfam" id="PF00753"/>
    </source>
</evidence>
<keyword evidence="3 5" id="KW-1133">Transmembrane helix</keyword>
<keyword evidence="2 5" id="KW-0812">Transmembrane</keyword>
<feature type="non-terminal residue" evidence="8">
    <location>
        <position position="178"/>
    </location>
</feature>
<dbReference type="GO" id="GO:0016740">
    <property type="term" value="F:transferase activity"/>
    <property type="evidence" value="ECO:0007669"/>
    <property type="project" value="TreeGrafter"/>
</dbReference>
<dbReference type="InterPro" id="IPR022764">
    <property type="entry name" value="Peptidase_S54_rhomboid_dom"/>
</dbReference>
<dbReference type="InterPro" id="IPR035952">
    <property type="entry name" value="Rhomboid-like_sf"/>
</dbReference>
<evidence type="ECO:0000256" key="5">
    <source>
        <dbReference type="SAM" id="Phobius"/>
    </source>
</evidence>
<dbReference type="InterPro" id="IPR036866">
    <property type="entry name" value="RibonucZ/Hydroxyglut_hydro"/>
</dbReference>
<dbReference type="Pfam" id="PF00753">
    <property type="entry name" value="Lactamase_B"/>
    <property type="match status" value="1"/>
</dbReference>
<gene>
    <name evidence="8" type="ORF">S01H4_32864</name>
</gene>
<dbReference type="InterPro" id="IPR001279">
    <property type="entry name" value="Metallo-B-lactamas"/>
</dbReference>
<protein>
    <recommendedName>
        <fullName evidence="9">Metallo-beta-lactamase domain-containing protein</fullName>
    </recommendedName>
</protein>
<evidence type="ECO:0000256" key="1">
    <source>
        <dbReference type="ARBA" id="ARBA00004141"/>
    </source>
</evidence>
<feature type="domain" description="Metallo-beta-lactamase" evidence="6">
    <location>
        <begin position="31"/>
        <end position="107"/>
    </location>
</feature>
<sequence length="178" mass="20257">MFLHADLLHLFNNMIFLFLFGIGIESNYRRIEINNKKILFDTGTKIQPLLLNFKTFRVSPSSLDAVILSHNHYDHTNGLPGILKENKNIPVYVHRDWDAQESYKGITVPKKNQVILEKGREISEISPGLFLTNSLWSSDYGGIHEQALFIKTNESYILLCGCCHPGLSAILKERTNLG</sequence>
<evidence type="ECO:0000256" key="2">
    <source>
        <dbReference type="ARBA" id="ARBA00022692"/>
    </source>
</evidence>
<dbReference type="GO" id="GO:0016020">
    <property type="term" value="C:membrane"/>
    <property type="evidence" value="ECO:0007669"/>
    <property type="project" value="UniProtKB-SubCell"/>
</dbReference>
<dbReference type="PANTHER" id="PTHR13754:SF13">
    <property type="entry name" value="METALLO-BETA-LACTAMASE SUPERFAMILY PROTEIN (AFU_ORTHOLOGUE AFUA_3G07630)"/>
    <property type="match status" value="1"/>
</dbReference>
<organism evidence="8">
    <name type="scientific">marine sediment metagenome</name>
    <dbReference type="NCBI Taxonomy" id="412755"/>
    <lineage>
        <taxon>unclassified sequences</taxon>
        <taxon>metagenomes</taxon>
        <taxon>ecological metagenomes</taxon>
    </lineage>
</organism>
<dbReference type="AlphaFoldDB" id="X1B365"/>
<proteinExistence type="predicted"/>
<evidence type="ECO:0008006" key="9">
    <source>
        <dbReference type="Google" id="ProtNLM"/>
    </source>
</evidence>
<dbReference type="Gene3D" id="3.60.15.10">
    <property type="entry name" value="Ribonuclease Z/Hydroxyacylglutathione hydrolase-like"/>
    <property type="match status" value="1"/>
</dbReference>
<dbReference type="EMBL" id="BART01017231">
    <property type="protein sequence ID" value="GAG75762.1"/>
    <property type="molecule type" value="Genomic_DNA"/>
</dbReference>
<evidence type="ECO:0000256" key="4">
    <source>
        <dbReference type="ARBA" id="ARBA00023136"/>
    </source>
</evidence>
<evidence type="ECO:0000256" key="3">
    <source>
        <dbReference type="ARBA" id="ARBA00022989"/>
    </source>
</evidence>
<dbReference type="SUPFAM" id="SSF144091">
    <property type="entry name" value="Rhomboid-like"/>
    <property type="match status" value="1"/>
</dbReference>
<dbReference type="Pfam" id="PF01694">
    <property type="entry name" value="Rhomboid"/>
    <property type="match status" value="1"/>
</dbReference>
<feature type="domain" description="Peptidase S54 rhomboid" evidence="7">
    <location>
        <begin position="1"/>
        <end position="30"/>
    </location>
</feature>
<evidence type="ECO:0000313" key="8">
    <source>
        <dbReference type="EMBL" id="GAG75762.1"/>
    </source>
</evidence>
<dbReference type="PANTHER" id="PTHR13754">
    <property type="entry name" value="METALLO-BETA-LACTAMASE SUPERFAMILY PROTEIN"/>
    <property type="match status" value="1"/>
</dbReference>
<dbReference type="InterPro" id="IPR052926">
    <property type="entry name" value="Metallo-beta-lactamase_dom"/>
</dbReference>